<reference evidence="2 3" key="1">
    <citation type="submission" date="2020-05" db="EMBL/GenBank/DDBJ databases">
        <title>Compete genome of Limnobacter sp. SAORIC-580.</title>
        <authorList>
            <person name="Song J."/>
            <person name="Cho J.-C."/>
        </authorList>
    </citation>
    <scope>NUCLEOTIDE SEQUENCE [LARGE SCALE GENOMIC DNA]</scope>
    <source>
        <strain evidence="2 3">SAORIC-580</strain>
    </source>
</reference>
<accession>A0ABX6N4C3</accession>
<protein>
    <submittedName>
        <fullName evidence="2">Uncharacterized protein</fullName>
    </submittedName>
</protein>
<feature type="signal peptide" evidence="1">
    <location>
        <begin position="1"/>
        <end position="23"/>
    </location>
</feature>
<sequence length="328" mass="38006">MKIAPTVVAVFLCVLTLGRVAQAANTESDLPVWLQERFEPVHYDLTRMVDNTARNIDQFFGTEDSLFVENQSFLRVALDTRLQPGDSKLDPSVRFRVDMPTTKKRLRLIIESDIEEPLGRLSEQGIREVRGGERFDTNNSAVGLEQRSSKDPKQAWVQGLGLGVKFGAPLDPYLRYSALRQWNFSESKWQINSSSRVTQFNQRGLQVRTNFDLNKPLDEEKTLRFQTYAEYEEMRDSTVFSQTAEINRVLNSRTALRYALIIVGEDRGEKTIKDYILQAYYRRDIHKNILFMDIIPEIHFPTEGNRDPYVALTFRLEAFFRGNFSRSK</sequence>
<evidence type="ECO:0000313" key="2">
    <source>
        <dbReference type="EMBL" id="QJR28760.1"/>
    </source>
</evidence>
<dbReference type="EMBL" id="CP053084">
    <property type="protein sequence ID" value="QJR28760.1"/>
    <property type="molecule type" value="Genomic_DNA"/>
</dbReference>
<proteinExistence type="predicted"/>
<gene>
    <name evidence="2" type="ORF">HKT17_03065</name>
</gene>
<feature type="chain" id="PRO_5047466753" evidence="1">
    <location>
        <begin position="24"/>
        <end position="328"/>
    </location>
</feature>
<dbReference type="RefSeq" id="WP_171097743.1">
    <property type="nucleotide sequence ID" value="NZ_CP053084.1"/>
</dbReference>
<organism evidence="2 3">
    <name type="scientific">Limnobacter profundi</name>
    <dbReference type="NCBI Taxonomy" id="2732163"/>
    <lineage>
        <taxon>Bacteria</taxon>
        <taxon>Pseudomonadati</taxon>
        <taxon>Pseudomonadota</taxon>
        <taxon>Betaproteobacteria</taxon>
        <taxon>Burkholderiales</taxon>
        <taxon>Burkholderiaceae</taxon>
        <taxon>Limnobacter</taxon>
    </lineage>
</organism>
<keyword evidence="1" id="KW-0732">Signal</keyword>
<dbReference type="Proteomes" id="UP000501130">
    <property type="component" value="Chromosome"/>
</dbReference>
<dbReference type="PROSITE" id="PS50096">
    <property type="entry name" value="IQ"/>
    <property type="match status" value="1"/>
</dbReference>
<evidence type="ECO:0000313" key="3">
    <source>
        <dbReference type="Proteomes" id="UP000501130"/>
    </source>
</evidence>
<keyword evidence="3" id="KW-1185">Reference proteome</keyword>
<evidence type="ECO:0000256" key="1">
    <source>
        <dbReference type="SAM" id="SignalP"/>
    </source>
</evidence>
<name>A0ABX6N4C3_9BURK</name>